<sequence>MSVLNASGVARLKTLIRAQERRQGMRLLAASVCAALVYAAAVLLLGVSGWFITASALAGLAGPLVAHSFNFMVPSALIRFLAIARTGGRYGERITGHDAALKALAALRPQLFEGVARGPVTRALTLAGGEASSRMVQDVDAIQNRFVRLSAPWGAAAGMVAGIGLALLTGWTTALAIAAASALGMLAAALVAQGLAVPAGRAVQAASGDLKTEFAALAAAAPELQAYGIKPWAVDRLTERGAVLERATQSLASAGGWIMLTQSGAIALAIVGVMATAATASPPLIALAILAAVTTVESAGALLTAFRHNGAVKAAIERLGDLLEASPQAAAQTVAPIIGLPAADLSLTPPQRLAVTGPSGAGKTTLIERLMHLRSPLPGETTMGEVDVAGLSPDAARALFAYAPQQAVLLAGTVRENLKLALPTADDAALWAALEDADLADRIRTAPSGLNASLGENGARLSGGERRRLGLARAYLRPAPWLVLDEPTEGLDAATEARVLQRLAARLERTGQGLILVSHRPAPLALCDQRLTVTGLSASGVVLMSLHKARSAA</sequence>
<feature type="transmembrane region" description="Helical" evidence="7">
    <location>
        <begin position="153"/>
        <end position="171"/>
    </location>
</feature>
<dbReference type="SMART" id="SM00382">
    <property type="entry name" value="AAA"/>
    <property type="match status" value="1"/>
</dbReference>
<dbReference type="InterPro" id="IPR039421">
    <property type="entry name" value="Type_1_exporter"/>
</dbReference>
<protein>
    <submittedName>
        <fullName evidence="10">ATP-binding cassette subfamily C protein CydC</fullName>
    </submittedName>
</protein>
<dbReference type="Pfam" id="PF00005">
    <property type="entry name" value="ABC_tran"/>
    <property type="match status" value="1"/>
</dbReference>
<evidence type="ECO:0000313" key="10">
    <source>
        <dbReference type="EMBL" id="MBB4799885.1"/>
    </source>
</evidence>
<dbReference type="PROSITE" id="PS50929">
    <property type="entry name" value="ABC_TM1F"/>
    <property type="match status" value="1"/>
</dbReference>
<evidence type="ECO:0000256" key="6">
    <source>
        <dbReference type="ARBA" id="ARBA00023136"/>
    </source>
</evidence>
<dbReference type="InterPro" id="IPR003593">
    <property type="entry name" value="AAA+_ATPase"/>
</dbReference>
<dbReference type="SUPFAM" id="SSF90123">
    <property type="entry name" value="ABC transporter transmembrane region"/>
    <property type="match status" value="1"/>
</dbReference>
<evidence type="ECO:0000259" key="8">
    <source>
        <dbReference type="PROSITE" id="PS50893"/>
    </source>
</evidence>
<feature type="transmembrane region" description="Helical" evidence="7">
    <location>
        <begin position="27"/>
        <end position="52"/>
    </location>
</feature>
<dbReference type="Proteomes" id="UP000539957">
    <property type="component" value="Unassembled WGS sequence"/>
</dbReference>
<keyword evidence="6 7" id="KW-0472">Membrane</keyword>
<keyword evidence="3" id="KW-0547">Nucleotide-binding</keyword>
<dbReference type="Gene3D" id="3.40.50.300">
    <property type="entry name" value="P-loop containing nucleotide triphosphate hydrolases"/>
    <property type="match status" value="1"/>
</dbReference>
<evidence type="ECO:0000259" key="9">
    <source>
        <dbReference type="PROSITE" id="PS50929"/>
    </source>
</evidence>
<comment type="subcellular location">
    <subcellularLocation>
        <location evidence="1">Cell membrane</location>
        <topology evidence="1">Multi-pass membrane protein</topology>
    </subcellularLocation>
</comment>
<dbReference type="InterPro" id="IPR011527">
    <property type="entry name" value="ABC1_TM_dom"/>
</dbReference>
<dbReference type="GO" id="GO:0034040">
    <property type="term" value="F:ATPase-coupled lipid transmembrane transporter activity"/>
    <property type="evidence" value="ECO:0007669"/>
    <property type="project" value="TreeGrafter"/>
</dbReference>
<feature type="domain" description="ABC transporter" evidence="8">
    <location>
        <begin position="317"/>
        <end position="553"/>
    </location>
</feature>
<dbReference type="PROSITE" id="PS50893">
    <property type="entry name" value="ABC_TRANSPORTER_2"/>
    <property type="match status" value="1"/>
</dbReference>
<dbReference type="RefSeq" id="WP_311769975.1">
    <property type="nucleotide sequence ID" value="NZ_JACHKY010000010.1"/>
</dbReference>
<dbReference type="GO" id="GO:0005886">
    <property type="term" value="C:plasma membrane"/>
    <property type="evidence" value="ECO:0007669"/>
    <property type="project" value="UniProtKB-SubCell"/>
</dbReference>
<dbReference type="InterPro" id="IPR003439">
    <property type="entry name" value="ABC_transporter-like_ATP-bd"/>
</dbReference>
<dbReference type="PANTHER" id="PTHR24221">
    <property type="entry name" value="ATP-BINDING CASSETTE SUB-FAMILY B"/>
    <property type="match status" value="1"/>
</dbReference>
<evidence type="ECO:0000256" key="3">
    <source>
        <dbReference type="ARBA" id="ARBA00022741"/>
    </source>
</evidence>
<evidence type="ECO:0000256" key="5">
    <source>
        <dbReference type="ARBA" id="ARBA00022989"/>
    </source>
</evidence>
<dbReference type="InterPro" id="IPR017871">
    <property type="entry name" value="ABC_transporter-like_CS"/>
</dbReference>
<keyword evidence="5 7" id="KW-1133">Transmembrane helix</keyword>
<accession>A0A7W7IST7</accession>
<evidence type="ECO:0000256" key="7">
    <source>
        <dbReference type="SAM" id="Phobius"/>
    </source>
</evidence>
<dbReference type="EMBL" id="JACHKY010000010">
    <property type="protein sequence ID" value="MBB4799885.1"/>
    <property type="molecule type" value="Genomic_DNA"/>
</dbReference>
<feature type="transmembrane region" description="Helical" evidence="7">
    <location>
        <begin position="177"/>
        <end position="197"/>
    </location>
</feature>
<evidence type="ECO:0000256" key="1">
    <source>
        <dbReference type="ARBA" id="ARBA00004651"/>
    </source>
</evidence>
<keyword evidence="2 7" id="KW-0812">Transmembrane</keyword>
<feature type="transmembrane region" description="Helical" evidence="7">
    <location>
        <begin position="256"/>
        <end position="278"/>
    </location>
</feature>
<dbReference type="InterPro" id="IPR027417">
    <property type="entry name" value="P-loop_NTPase"/>
</dbReference>
<dbReference type="AlphaFoldDB" id="A0A7W7IST7"/>
<evidence type="ECO:0000256" key="2">
    <source>
        <dbReference type="ARBA" id="ARBA00022692"/>
    </source>
</evidence>
<evidence type="ECO:0000256" key="4">
    <source>
        <dbReference type="ARBA" id="ARBA00022840"/>
    </source>
</evidence>
<dbReference type="GO" id="GO:0140359">
    <property type="term" value="F:ABC-type transporter activity"/>
    <property type="evidence" value="ECO:0007669"/>
    <property type="project" value="InterPro"/>
</dbReference>
<dbReference type="Gene3D" id="1.20.1560.10">
    <property type="entry name" value="ABC transporter type 1, transmembrane domain"/>
    <property type="match status" value="1"/>
</dbReference>
<comment type="caution">
    <text evidence="10">The sequence shown here is derived from an EMBL/GenBank/DDBJ whole genome shotgun (WGS) entry which is preliminary data.</text>
</comment>
<feature type="transmembrane region" description="Helical" evidence="7">
    <location>
        <begin position="284"/>
        <end position="306"/>
    </location>
</feature>
<keyword evidence="11" id="KW-1185">Reference proteome</keyword>
<dbReference type="CDD" id="cd03228">
    <property type="entry name" value="ABCC_MRP_Like"/>
    <property type="match status" value="1"/>
</dbReference>
<dbReference type="PROSITE" id="PS00211">
    <property type="entry name" value="ABC_TRANSPORTER_1"/>
    <property type="match status" value="1"/>
</dbReference>
<feature type="domain" description="ABC transmembrane type-1" evidence="9">
    <location>
        <begin position="28"/>
        <end position="278"/>
    </location>
</feature>
<dbReference type="GO" id="GO:0016887">
    <property type="term" value="F:ATP hydrolysis activity"/>
    <property type="evidence" value="ECO:0007669"/>
    <property type="project" value="InterPro"/>
</dbReference>
<keyword evidence="4 10" id="KW-0067">ATP-binding</keyword>
<dbReference type="InterPro" id="IPR036640">
    <property type="entry name" value="ABC1_TM_sf"/>
</dbReference>
<dbReference type="PANTHER" id="PTHR24221:SF654">
    <property type="entry name" value="ATP-BINDING CASSETTE SUB-FAMILY B MEMBER 6"/>
    <property type="match status" value="1"/>
</dbReference>
<evidence type="ECO:0000313" key="11">
    <source>
        <dbReference type="Proteomes" id="UP000539957"/>
    </source>
</evidence>
<proteinExistence type="predicted"/>
<name>A0A7W7IST7_9CAUL</name>
<dbReference type="SUPFAM" id="SSF52540">
    <property type="entry name" value="P-loop containing nucleoside triphosphate hydrolases"/>
    <property type="match status" value="1"/>
</dbReference>
<organism evidence="10 11">
    <name type="scientific">Brevundimonas bullata</name>
    <dbReference type="NCBI Taxonomy" id="13160"/>
    <lineage>
        <taxon>Bacteria</taxon>
        <taxon>Pseudomonadati</taxon>
        <taxon>Pseudomonadota</taxon>
        <taxon>Alphaproteobacteria</taxon>
        <taxon>Caulobacterales</taxon>
        <taxon>Caulobacteraceae</taxon>
        <taxon>Brevundimonas</taxon>
    </lineage>
</organism>
<feature type="transmembrane region" description="Helical" evidence="7">
    <location>
        <begin position="64"/>
        <end position="84"/>
    </location>
</feature>
<reference evidence="10 11" key="1">
    <citation type="submission" date="2020-08" db="EMBL/GenBank/DDBJ databases">
        <title>Functional genomics of gut bacteria from endangered species of beetles.</title>
        <authorList>
            <person name="Carlos-Shanley C."/>
        </authorList>
    </citation>
    <scope>NUCLEOTIDE SEQUENCE [LARGE SCALE GENOMIC DNA]</scope>
    <source>
        <strain evidence="10 11">S00123</strain>
    </source>
</reference>
<gene>
    <name evidence="10" type="ORF">HNP32_003653</name>
</gene>
<dbReference type="GO" id="GO:0005524">
    <property type="term" value="F:ATP binding"/>
    <property type="evidence" value="ECO:0007669"/>
    <property type="project" value="UniProtKB-KW"/>
</dbReference>